<dbReference type="GO" id="GO:0006487">
    <property type="term" value="P:protein N-linked glycosylation"/>
    <property type="evidence" value="ECO:0007669"/>
    <property type="project" value="TreeGrafter"/>
</dbReference>
<keyword evidence="3" id="KW-0808">Transferase</keyword>
<proteinExistence type="inferred from homology"/>
<dbReference type="OrthoDB" id="439943at2759"/>
<protein>
    <recommendedName>
        <fullName evidence="8">Glycolipid 2-alpha-mannosyltransferase</fullName>
    </recommendedName>
</protein>
<dbReference type="InterPro" id="IPR002685">
    <property type="entry name" value="Glyco_trans_15"/>
</dbReference>
<dbReference type="Proteomes" id="UP000266188">
    <property type="component" value="Unassembled WGS sequence"/>
</dbReference>
<dbReference type="InterPro" id="IPR029044">
    <property type="entry name" value="Nucleotide-diphossugar_trans"/>
</dbReference>
<dbReference type="GO" id="GO:0000026">
    <property type="term" value="F:alpha-1,2-mannosyltransferase activity"/>
    <property type="evidence" value="ECO:0007669"/>
    <property type="project" value="TreeGrafter"/>
</dbReference>
<dbReference type="AlphaFoldDB" id="A0A3A2ZLX2"/>
<keyword evidence="7" id="KW-1185">Reference proteome</keyword>
<dbReference type="PANTHER" id="PTHR31121:SF6">
    <property type="entry name" value="ALPHA-1,2 MANNOSYLTRANSFERASE KTR1"/>
    <property type="match status" value="1"/>
</dbReference>
<dbReference type="GO" id="GO:0016020">
    <property type="term" value="C:membrane"/>
    <property type="evidence" value="ECO:0007669"/>
    <property type="project" value="InterPro"/>
</dbReference>
<evidence type="ECO:0000313" key="7">
    <source>
        <dbReference type="Proteomes" id="UP000266188"/>
    </source>
</evidence>
<accession>A0A3A2ZLX2</accession>
<dbReference type="GO" id="GO:0005794">
    <property type="term" value="C:Golgi apparatus"/>
    <property type="evidence" value="ECO:0007669"/>
    <property type="project" value="TreeGrafter"/>
</dbReference>
<evidence type="ECO:0008006" key="8">
    <source>
        <dbReference type="Google" id="ProtNLM"/>
    </source>
</evidence>
<evidence type="ECO:0000256" key="4">
    <source>
        <dbReference type="PIRSR" id="PIRSR018153-1"/>
    </source>
</evidence>
<dbReference type="PIRSF" id="PIRSF018153">
    <property type="entry name" value="Glyco_trans_15"/>
    <property type="match status" value="1"/>
</dbReference>
<gene>
    <name evidence="6" type="ORF">PHISCL_07318</name>
</gene>
<organism evidence="6 7">
    <name type="scientific">Aspergillus sclerotialis</name>
    <dbReference type="NCBI Taxonomy" id="2070753"/>
    <lineage>
        <taxon>Eukaryota</taxon>
        <taxon>Fungi</taxon>
        <taxon>Dikarya</taxon>
        <taxon>Ascomycota</taxon>
        <taxon>Pezizomycotina</taxon>
        <taxon>Eurotiomycetes</taxon>
        <taxon>Eurotiomycetidae</taxon>
        <taxon>Eurotiales</taxon>
        <taxon>Aspergillaceae</taxon>
        <taxon>Aspergillus</taxon>
        <taxon>Aspergillus subgen. Polypaecilum</taxon>
    </lineage>
</organism>
<comment type="similarity">
    <text evidence="1">Belongs to the glycosyltransferase 15 family.</text>
</comment>
<name>A0A3A2ZLX2_9EURO</name>
<dbReference type="STRING" id="2070753.A0A3A2ZLX2"/>
<dbReference type="FunFam" id="3.90.550.10:FF:000051">
    <property type="entry name" value="Alpha-1,2-mannosyltransferase (Ktr4)"/>
    <property type="match status" value="1"/>
</dbReference>
<dbReference type="GO" id="GO:0006493">
    <property type="term" value="P:protein O-linked glycosylation"/>
    <property type="evidence" value="ECO:0007669"/>
    <property type="project" value="TreeGrafter"/>
</dbReference>
<dbReference type="Gene3D" id="3.90.550.10">
    <property type="entry name" value="Spore Coat Polysaccharide Biosynthesis Protein SpsA, Chain A"/>
    <property type="match status" value="1"/>
</dbReference>
<dbReference type="SUPFAM" id="SSF53448">
    <property type="entry name" value="Nucleotide-diphospho-sugar transferases"/>
    <property type="match status" value="1"/>
</dbReference>
<comment type="caution">
    <text evidence="6">The sequence shown here is derived from an EMBL/GenBank/DDBJ whole genome shotgun (WGS) entry which is preliminary data.</text>
</comment>
<feature type="active site" description="Nucleophile" evidence="4">
    <location>
        <position position="289"/>
    </location>
</feature>
<dbReference type="EMBL" id="MVGC01000315">
    <property type="protein sequence ID" value="RJE20354.1"/>
    <property type="molecule type" value="Genomic_DNA"/>
</dbReference>
<evidence type="ECO:0000256" key="3">
    <source>
        <dbReference type="ARBA" id="ARBA00022679"/>
    </source>
</evidence>
<keyword evidence="2" id="KW-0328">Glycosyltransferase</keyword>
<sequence>MSGSARYVRYLLFAAFALVVFFFISRSSIPLPDTPSIGAKLKNPTAYKSSTQKPEQPDASLHKSPQDSPPSAGARPAGTVNATFVTLARNSDVWDIARSIRQVEDRFNHNFHYDWVFLNDKPFDSTFKKVTTSLVSGTTHYGLIPEEHWSYPDWIDQKKAEETRKDMGERKIIYGDSESYRHMCRYESGFFFRHPLMMNYEFYWRVEPSIELFCDVSFDPFRFMKDHDKKYGFVLSLYEYIDTIPTLWDSVKKFMKNHPEHIAEDNSMGFLSDDGGKNYNKCHFWSNFEIGSLDWLRSDAYLDYFDSLDHDGGFFYERWGDAPVHSIAAGLMLRKDQVHFFNEIAYYHVPFTHCPTGEQTRLDLKCHCNPNDNFDWKGYSCTSRYFQINNMERPEGYEDET</sequence>
<evidence type="ECO:0000256" key="1">
    <source>
        <dbReference type="ARBA" id="ARBA00007677"/>
    </source>
</evidence>
<evidence type="ECO:0000256" key="2">
    <source>
        <dbReference type="ARBA" id="ARBA00022676"/>
    </source>
</evidence>
<reference evidence="7" key="1">
    <citation type="submission" date="2017-02" db="EMBL/GenBank/DDBJ databases">
        <authorList>
            <person name="Tafer H."/>
            <person name="Lopandic K."/>
        </authorList>
    </citation>
    <scope>NUCLEOTIDE SEQUENCE [LARGE SCALE GENOMIC DNA]</scope>
    <source>
        <strain evidence="7">CBS 366.77</strain>
    </source>
</reference>
<evidence type="ECO:0000256" key="5">
    <source>
        <dbReference type="SAM" id="MobiDB-lite"/>
    </source>
</evidence>
<dbReference type="Pfam" id="PF01793">
    <property type="entry name" value="Glyco_transf_15"/>
    <property type="match status" value="1"/>
</dbReference>
<dbReference type="PANTHER" id="PTHR31121">
    <property type="entry name" value="ALPHA-1,2 MANNOSYLTRANSFERASE KTR1"/>
    <property type="match status" value="1"/>
</dbReference>
<dbReference type="GO" id="GO:0000032">
    <property type="term" value="P:cell wall mannoprotein biosynthetic process"/>
    <property type="evidence" value="ECO:0007669"/>
    <property type="project" value="TreeGrafter"/>
</dbReference>
<feature type="region of interest" description="Disordered" evidence="5">
    <location>
        <begin position="45"/>
        <end position="76"/>
    </location>
</feature>
<evidence type="ECO:0000313" key="6">
    <source>
        <dbReference type="EMBL" id="RJE20354.1"/>
    </source>
</evidence>